<evidence type="ECO:0000256" key="2">
    <source>
        <dbReference type="ARBA" id="ARBA00022884"/>
    </source>
</evidence>
<dbReference type="GO" id="GO:0071006">
    <property type="term" value="C:U2-type catalytic step 1 spliceosome"/>
    <property type="evidence" value="ECO:0007669"/>
    <property type="project" value="TreeGrafter"/>
</dbReference>
<protein>
    <recommendedName>
        <fullName evidence="1">Pre-mRNA-splicing factor SLT11</fullName>
    </recommendedName>
</protein>
<evidence type="ECO:0000259" key="5">
    <source>
        <dbReference type="Pfam" id="PF21369"/>
    </source>
</evidence>
<dbReference type="PANTHER" id="PTHR14089">
    <property type="entry name" value="PRE-MRNA-SPLICING FACTOR RBM22"/>
    <property type="match status" value="1"/>
</dbReference>
<dbReference type="InterPro" id="IPR048995">
    <property type="entry name" value="STL11/RBM22-like_N"/>
</dbReference>
<keyword evidence="2" id="KW-0694">RNA-binding</keyword>
<evidence type="ECO:0000256" key="4">
    <source>
        <dbReference type="SAM" id="MobiDB-lite"/>
    </source>
</evidence>
<feature type="region of interest" description="Disordered" evidence="4">
    <location>
        <begin position="249"/>
        <end position="279"/>
    </location>
</feature>
<dbReference type="GO" id="GO:0017070">
    <property type="term" value="F:U6 snRNA binding"/>
    <property type="evidence" value="ECO:0007669"/>
    <property type="project" value="TreeGrafter"/>
</dbReference>
<comment type="function">
    <text evidence="3">Involved in pre-mRNA splicing. Facilitates the cooperative formation of U2/U6 helix II in association with stem II in the spliceosome. Binds to RNA.</text>
</comment>
<dbReference type="InterPro" id="IPR039171">
    <property type="entry name" value="Cwc2/Slt11"/>
</dbReference>
<sequence length="279" mass="31473">MEVQVCEKCLRDTKHLTKYPQGAECKICTGAFDMYALKQRSSLTKTLICKKCAQQRNICQCCMLDLVWGVPVELRDRLLSLVHDDPSLKTEEAKNEMMRRFLSFKDVKLGGAQITGNKEALEELEPLLALHRSFRLSFKSSHRYLLYNIDPSIPEWQISSSIEDLAGPNSVEALSVNHKAHIAALTLKRDDDKFASSIDKITTSQGLTRGQLTIDRFQVLVVPLIAPIDVNQFSAKVALSLQKLVFAESSRREPQGKHARPPKPGRVTKKSKRARDLEL</sequence>
<evidence type="ECO:0000313" key="7">
    <source>
        <dbReference type="Proteomes" id="UP000019375"/>
    </source>
</evidence>
<name>A0A8J2X5N3_ZYGB2</name>
<gene>
    <name evidence="6" type="ORF">BN860_17216g</name>
</gene>
<evidence type="ECO:0000313" key="6">
    <source>
        <dbReference type="EMBL" id="CDF87909.1"/>
    </source>
</evidence>
<dbReference type="GO" id="GO:0000974">
    <property type="term" value="C:Prp19 complex"/>
    <property type="evidence" value="ECO:0007669"/>
    <property type="project" value="TreeGrafter"/>
</dbReference>
<evidence type="ECO:0000256" key="1">
    <source>
        <dbReference type="ARBA" id="ARBA00019060"/>
    </source>
</evidence>
<dbReference type="Pfam" id="PF21369">
    <property type="entry name" value="STL11_N"/>
    <property type="match status" value="1"/>
</dbReference>
<dbReference type="GO" id="GO:0071007">
    <property type="term" value="C:U2-type catalytic step 2 spliceosome"/>
    <property type="evidence" value="ECO:0007669"/>
    <property type="project" value="TreeGrafter"/>
</dbReference>
<accession>A0A8J2X5N3</accession>
<feature type="compositionally biased region" description="Basic residues" evidence="4">
    <location>
        <begin position="257"/>
        <end position="273"/>
    </location>
</feature>
<proteinExistence type="predicted"/>
<reference evidence="7" key="1">
    <citation type="journal article" date="2013" name="Genome Announc.">
        <title>Genome sequence of the food spoilage yeast Zygosaccharomyces bailii CLIB 213(T).</title>
        <authorList>
            <person name="Galeote V."/>
            <person name="Bigey F."/>
            <person name="Devillers H."/>
            <person name="Neuveglise C."/>
            <person name="Dequin S."/>
        </authorList>
    </citation>
    <scope>NUCLEOTIDE SEQUENCE [LARGE SCALE GENOMIC DNA]</scope>
    <source>
        <strain evidence="7">CLIB 213 / ATCC 58445 / CBS 680 / CCRC 21525 / NBRC 1098 / NCYC 1416 / NRRL Y-2227</strain>
    </source>
</reference>
<dbReference type="PANTHER" id="PTHR14089:SF6">
    <property type="entry name" value="PRE-MRNA-SPLICING FACTOR RBM22"/>
    <property type="match status" value="1"/>
</dbReference>
<dbReference type="AlphaFoldDB" id="A0A8J2X5N3"/>
<evidence type="ECO:0000256" key="3">
    <source>
        <dbReference type="ARBA" id="ARBA00025609"/>
    </source>
</evidence>
<organism evidence="6 7">
    <name type="scientific">Zygosaccharomyces bailii (strain CLIB 213 / ATCC 58445 / CBS 680 / BCRC 21525 / NBRC 1098 / NCYC 1416 / NRRL Y-2227)</name>
    <dbReference type="NCBI Taxonomy" id="1333698"/>
    <lineage>
        <taxon>Eukaryota</taxon>
        <taxon>Fungi</taxon>
        <taxon>Dikarya</taxon>
        <taxon>Ascomycota</taxon>
        <taxon>Saccharomycotina</taxon>
        <taxon>Saccharomycetes</taxon>
        <taxon>Saccharomycetales</taxon>
        <taxon>Saccharomycetaceae</taxon>
        <taxon>Zygosaccharomyces</taxon>
    </lineage>
</organism>
<dbReference type="OrthoDB" id="10259600at2759"/>
<dbReference type="EMBL" id="HG316454">
    <property type="protein sequence ID" value="CDF87909.1"/>
    <property type="molecule type" value="Genomic_DNA"/>
</dbReference>
<feature type="domain" description="STL11/RBM22-like N-terminal" evidence="5">
    <location>
        <begin position="4"/>
        <end position="115"/>
    </location>
</feature>
<keyword evidence="7" id="KW-1185">Reference proteome</keyword>
<dbReference type="Proteomes" id="UP000019375">
    <property type="component" value="Unassembled WGS sequence"/>
</dbReference>
<dbReference type="GO" id="GO:0036002">
    <property type="term" value="F:pre-mRNA binding"/>
    <property type="evidence" value="ECO:0007669"/>
    <property type="project" value="TreeGrafter"/>
</dbReference>